<dbReference type="KEGG" id="lcre:Pla8534_14920"/>
<proteinExistence type="predicted"/>
<reference evidence="3 4" key="1">
    <citation type="submission" date="2019-02" db="EMBL/GenBank/DDBJ databases">
        <title>Deep-cultivation of Planctomycetes and their phenomic and genomic characterization uncovers novel biology.</title>
        <authorList>
            <person name="Wiegand S."/>
            <person name="Jogler M."/>
            <person name="Boedeker C."/>
            <person name="Pinto D."/>
            <person name="Vollmers J."/>
            <person name="Rivas-Marin E."/>
            <person name="Kohn T."/>
            <person name="Peeters S.H."/>
            <person name="Heuer A."/>
            <person name="Rast P."/>
            <person name="Oberbeckmann S."/>
            <person name="Bunk B."/>
            <person name="Jeske O."/>
            <person name="Meyerdierks A."/>
            <person name="Storesund J.E."/>
            <person name="Kallscheuer N."/>
            <person name="Luecker S."/>
            <person name="Lage O.M."/>
            <person name="Pohl T."/>
            <person name="Merkel B.J."/>
            <person name="Hornburger P."/>
            <person name="Mueller R.-W."/>
            <person name="Bruemmer F."/>
            <person name="Labrenz M."/>
            <person name="Spormann A.M."/>
            <person name="Op den Camp H."/>
            <person name="Overmann J."/>
            <person name="Amann R."/>
            <person name="Jetten M.S.M."/>
            <person name="Mascher T."/>
            <person name="Medema M.H."/>
            <person name="Devos D.P."/>
            <person name="Kaster A.-K."/>
            <person name="Ovreas L."/>
            <person name="Rohde M."/>
            <person name="Galperin M.Y."/>
            <person name="Jogler C."/>
        </authorList>
    </citation>
    <scope>NUCLEOTIDE SEQUENCE [LARGE SCALE GENOMIC DNA]</scope>
    <source>
        <strain evidence="3 4">Pla85_3_4</strain>
    </source>
</reference>
<dbReference type="InterPro" id="IPR050261">
    <property type="entry name" value="FrsA_esterase"/>
</dbReference>
<evidence type="ECO:0000256" key="1">
    <source>
        <dbReference type="SAM" id="SignalP"/>
    </source>
</evidence>
<evidence type="ECO:0000259" key="2">
    <source>
        <dbReference type="Pfam" id="PF05448"/>
    </source>
</evidence>
<accession>A0A518DPF1</accession>
<dbReference type="InterPro" id="IPR029058">
    <property type="entry name" value="AB_hydrolase_fold"/>
</dbReference>
<dbReference type="SUPFAM" id="SSF53474">
    <property type="entry name" value="alpha/beta-Hydrolases"/>
    <property type="match status" value="1"/>
</dbReference>
<dbReference type="Gene3D" id="3.40.50.1820">
    <property type="entry name" value="alpha/beta hydrolase"/>
    <property type="match status" value="1"/>
</dbReference>
<dbReference type="RefSeq" id="WP_145050864.1">
    <property type="nucleotide sequence ID" value="NZ_CP036433.1"/>
</dbReference>
<evidence type="ECO:0000313" key="4">
    <source>
        <dbReference type="Proteomes" id="UP000317648"/>
    </source>
</evidence>
<dbReference type="AlphaFoldDB" id="A0A518DPF1"/>
<feature type="domain" description="Acetyl xylan esterase" evidence="2">
    <location>
        <begin position="61"/>
        <end position="223"/>
    </location>
</feature>
<evidence type="ECO:0000313" key="3">
    <source>
        <dbReference type="EMBL" id="QDU93711.1"/>
    </source>
</evidence>
<dbReference type="Pfam" id="PF05448">
    <property type="entry name" value="AXE1"/>
    <property type="match status" value="1"/>
</dbReference>
<organism evidence="3 4">
    <name type="scientific">Lignipirellula cremea</name>
    <dbReference type="NCBI Taxonomy" id="2528010"/>
    <lineage>
        <taxon>Bacteria</taxon>
        <taxon>Pseudomonadati</taxon>
        <taxon>Planctomycetota</taxon>
        <taxon>Planctomycetia</taxon>
        <taxon>Pirellulales</taxon>
        <taxon>Pirellulaceae</taxon>
        <taxon>Lignipirellula</taxon>
    </lineage>
</organism>
<name>A0A518DPF1_9BACT</name>
<keyword evidence="4" id="KW-1185">Reference proteome</keyword>
<dbReference type="InterPro" id="IPR008391">
    <property type="entry name" value="AXE1_dom"/>
</dbReference>
<dbReference type="PANTHER" id="PTHR22946">
    <property type="entry name" value="DIENELACTONE HYDROLASE DOMAIN-CONTAINING PROTEIN-RELATED"/>
    <property type="match status" value="1"/>
</dbReference>
<gene>
    <name evidence="3" type="ORF">Pla8534_14920</name>
</gene>
<feature type="chain" id="PRO_5021896405" evidence="1">
    <location>
        <begin position="21"/>
        <end position="607"/>
    </location>
</feature>
<keyword evidence="1" id="KW-0732">Signal</keyword>
<dbReference type="PANTHER" id="PTHR22946:SF0">
    <property type="entry name" value="DIENELACTONE HYDROLASE DOMAIN-CONTAINING PROTEIN"/>
    <property type="match status" value="1"/>
</dbReference>
<feature type="signal peptide" evidence="1">
    <location>
        <begin position="1"/>
        <end position="20"/>
    </location>
</feature>
<dbReference type="EMBL" id="CP036433">
    <property type="protein sequence ID" value="QDU93711.1"/>
    <property type="molecule type" value="Genomic_DNA"/>
</dbReference>
<dbReference type="Proteomes" id="UP000317648">
    <property type="component" value="Chromosome"/>
</dbReference>
<dbReference type="OrthoDB" id="2491135at2"/>
<protein>
    <submittedName>
        <fullName evidence="3">Acetyl xylan esterase (AXE1)</fullName>
    </submittedName>
</protein>
<sequence length="607" mass="68595" precursor="true">MHYALIALSFVFFGSTLAHGQEPPRSVTALFSDFDPRQEPLDTKLVREWKNDGIVYRYVTYHIGTFKGQSARMAGFFAFPKGAKKLPGLLHVHGGGQRAFLHEVEFYAKRGYACLSINWGGREMEDAKPGDANTDWGAVDPTQQNVPGYFNLKPGEKYLDPFESPRNNNWYLLTLGARRGLTFLEQQPEVDADRLGVYGHSMGGNLTVYVAGTDDRVKVAAPSVGGSGFRTQPWPLLPEQRKQTPNGDVDLFNATIGFESYAAHITAPLLWLGATNDFHGIMDDTYRTGALIPHEEVRYSFTPHMNHRFTPEFAVTRPLWIDQHLQGTFEFPATPASRLLLVADDGVPLLEVTPDGSKPVERVHILYSVDPDPQARFWRTAEAKRTGNKWTAPLPILSVTQPLFAFANVHYRLEKPEPVPFALPTETFAISSLLHTATPDQLRTAGTKATDESSPLIDDFSRGWEDWYLLSARNPHHWEFSTRKLNDPKWRGQDRFRFALDVQSDKPNELVIVLTENFFRSYRGRSQEYVAVVNLNGGKSKQTLLLEPQDFKTTDGNALSSWKDLDLLSLRAYHDKGDRLFGSKSWMGPQPVFHKLWWENGNKDSKP</sequence>